<feature type="transmembrane region" description="Helical" evidence="7">
    <location>
        <begin position="256"/>
        <end position="276"/>
    </location>
</feature>
<keyword evidence="9" id="KW-1185">Reference proteome</keyword>
<evidence type="ECO:0000256" key="3">
    <source>
        <dbReference type="ARBA" id="ARBA00022692"/>
    </source>
</evidence>
<dbReference type="PANTHER" id="PTHR20855">
    <property type="entry name" value="ADIPOR/PROGESTIN RECEPTOR-RELATED"/>
    <property type="match status" value="1"/>
</dbReference>
<keyword evidence="3 7" id="KW-0812">Transmembrane</keyword>
<dbReference type="EMBL" id="MU005987">
    <property type="protein sequence ID" value="KAF2859884.1"/>
    <property type="molecule type" value="Genomic_DNA"/>
</dbReference>
<evidence type="ECO:0000256" key="6">
    <source>
        <dbReference type="PIRSR" id="PIRSR604254-1"/>
    </source>
</evidence>
<dbReference type="InterPro" id="IPR004254">
    <property type="entry name" value="AdipoR/HlyIII-related"/>
</dbReference>
<sequence>MEKRQKDALTLLFPDLPSWLQDNHYIRGHYRPPSNSWRKSVTSIAQLHNESVNIWTHLIGAIAAAVVGLVMWRVIQPRFILATHEDTLVFSCFFLGAIACLGMSATYHTISNHSQTVSRIGNMLDHVGIVFMIWGSFVPSIYYGFSREPGLVNLYWGMITSMSALTLSVVLLRRFRTPEWRSFRAKTYVCLGISAVVPVIHGLSKYGFAKLEKQIGLSWLVLQGVLYLAGATIYAARIPERFHPGRFDLFGSSHQIFHLLVLLAATSHFMGLIKAFDHEHGYRGRL</sequence>
<evidence type="ECO:0000313" key="8">
    <source>
        <dbReference type="EMBL" id="KAF2859884.1"/>
    </source>
</evidence>
<dbReference type="Proteomes" id="UP000799421">
    <property type="component" value="Unassembled WGS sequence"/>
</dbReference>
<accession>A0A6A7BXE9</accession>
<dbReference type="Pfam" id="PF03006">
    <property type="entry name" value="HlyIII"/>
    <property type="match status" value="1"/>
</dbReference>
<evidence type="ECO:0000256" key="7">
    <source>
        <dbReference type="SAM" id="Phobius"/>
    </source>
</evidence>
<feature type="transmembrane region" description="Helical" evidence="7">
    <location>
        <begin position="152"/>
        <end position="173"/>
    </location>
</feature>
<feature type="transmembrane region" description="Helical" evidence="7">
    <location>
        <begin position="87"/>
        <end position="107"/>
    </location>
</feature>
<dbReference type="GO" id="GO:0016020">
    <property type="term" value="C:membrane"/>
    <property type="evidence" value="ECO:0007669"/>
    <property type="project" value="UniProtKB-SubCell"/>
</dbReference>
<evidence type="ECO:0000313" key="9">
    <source>
        <dbReference type="Proteomes" id="UP000799421"/>
    </source>
</evidence>
<proteinExistence type="inferred from homology"/>
<organism evidence="8 9">
    <name type="scientific">Piedraia hortae CBS 480.64</name>
    <dbReference type="NCBI Taxonomy" id="1314780"/>
    <lineage>
        <taxon>Eukaryota</taxon>
        <taxon>Fungi</taxon>
        <taxon>Dikarya</taxon>
        <taxon>Ascomycota</taxon>
        <taxon>Pezizomycotina</taxon>
        <taxon>Dothideomycetes</taxon>
        <taxon>Dothideomycetidae</taxon>
        <taxon>Capnodiales</taxon>
        <taxon>Piedraiaceae</taxon>
        <taxon>Piedraia</taxon>
    </lineage>
</organism>
<dbReference type="GO" id="GO:0046872">
    <property type="term" value="F:metal ion binding"/>
    <property type="evidence" value="ECO:0007669"/>
    <property type="project" value="UniProtKB-KW"/>
</dbReference>
<dbReference type="PANTHER" id="PTHR20855:SF52">
    <property type="entry name" value="ADIPONECTIN RECEPTOR PROTEIN"/>
    <property type="match status" value="1"/>
</dbReference>
<dbReference type="AlphaFoldDB" id="A0A6A7BXE9"/>
<comment type="subcellular location">
    <subcellularLocation>
        <location evidence="1">Membrane</location>
        <topology evidence="1">Multi-pass membrane protein</topology>
    </subcellularLocation>
</comment>
<reference evidence="8" key="1">
    <citation type="journal article" date="2020" name="Stud. Mycol.">
        <title>101 Dothideomycetes genomes: a test case for predicting lifestyles and emergence of pathogens.</title>
        <authorList>
            <person name="Haridas S."/>
            <person name="Albert R."/>
            <person name="Binder M."/>
            <person name="Bloem J."/>
            <person name="Labutti K."/>
            <person name="Salamov A."/>
            <person name="Andreopoulos B."/>
            <person name="Baker S."/>
            <person name="Barry K."/>
            <person name="Bills G."/>
            <person name="Bluhm B."/>
            <person name="Cannon C."/>
            <person name="Castanera R."/>
            <person name="Culley D."/>
            <person name="Daum C."/>
            <person name="Ezra D."/>
            <person name="Gonzalez J."/>
            <person name="Henrissat B."/>
            <person name="Kuo A."/>
            <person name="Liang C."/>
            <person name="Lipzen A."/>
            <person name="Lutzoni F."/>
            <person name="Magnuson J."/>
            <person name="Mondo S."/>
            <person name="Nolan M."/>
            <person name="Ohm R."/>
            <person name="Pangilinan J."/>
            <person name="Park H.-J."/>
            <person name="Ramirez L."/>
            <person name="Alfaro M."/>
            <person name="Sun H."/>
            <person name="Tritt A."/>
            <person name="Yoshinaga Y."/>
            <person name="Zwiers L.-H."/>
            <person name="Turgeon B."/>
            <person name="Goodwin S."/>
            <person name="Spatafora J."/>
            <person name="Crous P."/>
            <person name="Grigoriev I."/>
        </authorList>
    </citation>
    <scope>NUCLEOTIDE SEQUENCE</scope>
    <source>
        <strain evidence="8">CBS 480.64</strain>
    </source>
</reference>
<dbReference type="GO" id="GO:0038023">
    <property type="term" value="F:signaling receptor activity"/>
    <property type="evidence" value="ECO:0007669"/>
    <property type="project" value="TreeGrafter"/>
</dbReference>
<keyword evidence="6" id="KW-0479">Metal-binding</keyword>
<evidence type="ECO:0000256" key="2">
    <source>
        <dbReference type="ARBA" id="ARBA00007018"/>
    </source>
</evidence>
<keyword evidence="4 7" id="KW-1133">Transmembrane helix</keyword>
<comment type="similarity">
    <text evidence="2">Belongs to the ADIPOR family.</text>
</comment>
<feature type="transmembrane region" description="Helical" evidence="7">
    <location>
        <begin position="185"/>
        <end position="203"/>
    </location>
</feature>
<feature type="transmembrane region" description="Helical" evidence="7">
    <location>
        <begin position="54"/>
        <end position="75"/>
    </location>
</feature>
<protein>
    <submittedName>
        <fullName evidence="8">HlyIII-domain-containing protein</fullName>
    </submittedName>
</protein>
<keyword evidence="6" id="KW-0862">Zinc</keyword>
<name>A0A6A7BXE9_9PEZI</name>
<evidence type="ECO:0000256" key="4">
    <source>
        <dbReference type="ARBA" id="ARBA00022989"/>
    </source>
</evidence>
<feature type="binding site" evidence="6">
    <location>
        <position position="108"/>
    </location>
    <ligand>
        <name>Zn(2+)</name>
        <dbReference type="ChEBI" id="CHEBI:29105"/>
    </ligand>
</feature>
<gene>
    <name evidence="8" type="ORF">K470DRAFT_218119</name>
</gene>
<evidence type="ECO:0000256" key="5">
    <source>
        <dbReference type="ARBA" id="ARBA00023136"/>
    </source>
</evidence>
<feature type="binding site" evidence="6">
    <location>
        <position position="258"/>
    </location>
    <ligand>
        <name>Zn(2+)</name>
        <dbReference type="ChEBI" id="CHEBI:29105"/>
    </ligand>
</feature>
<feature type="transmembrane region" description="Helical" evidence="7">
    <location>
        <begin position="127"/>
        <end position="145"/>
    </location>
</feature>
<dbReference type="GO" id="GO:0006882">
    <property type="term" value="P:intracellular zinc ion homeostasis"/>
    <property type="evidence" value="ECO:0007669"/>
    <property type="project" value="TreeGrafter"/>
</dbReference>
<feature type="binding site" evidence="6">
    <location>
        <position position="254"/>
    </location>
    <ligand>
        <name>Zn(2+)</name>
        <dbReference type="ChEBI" id="CHEBI:29105"/>
    </ligand>
</feature>
<feature type="transmembrane region" description="Helical" evidence="7">
    <location>
        <begin position="215"/>
        <end position="236"/>
    </location>
</feature>
<evidence type="ECO:0000256" key="1">
    <source>
        <dbReference type="ARBA" id="ARBA00004141"/>
    </source>
</evidence>
<dbReference type="OrthoDB" id="529367at2759"/>
<keyword evidence="5 7" id="KW-0472">Membrane</keyword>